<dbReference type="CDD" id="cd00090">
    <property type="entry name" value="HTH_ARSR"/>
    <property type="match status" value="1"/>
</dbReference>
<dbReference type="EMBL" id="MDCJ01000002">
    <property type="protein sequence ID" value="ODS11615.1"/>
    <property type="molecule type" value="Genomic_DNA"/>
</dbReference>
<dbReference type="Proteomes" id="UP000095131">
    <property type="component" value="Unassembled WGS sequence"/>
</dbReference>
<organism evidence="1 2">
    <name type="scientific">Vibrio scophthalmi</name>
    <dbReference type="NCBI Taxonomy" id="45658"/>
    <lineage>
        <taxon>Bacteria</taxon>
        <taxon>Pseudomonadati</taxon>
        <taxon>Pseudomonadota</taxon>
        <taxon>Gammaproteobacteria</taxon>
        <taxon>Vibrionales</taxon>
        <taxon>Vibrionaceae</taxon>
        <taxon>Vibrio</taxon>
    </lineage>
</organism>
<dbReference type="InterPro" id="IPR000485">
    <property type="entry name" value="AsnC-type_HTH_dom"/>
</dbReference>
<dbReference type="GO" id="GO:0005829">
    <property type="term" value="C:cytosol"/>
    <property type="evidence" value="ECO:0007669"/>
    <property type="project" value="TreeGrafter"/>
</dbReference>
<dbReference type="PANTHER" id="PTHR30154:SF34">
    <property type="entry name" value="TRANSCRIPTIONAL REGULATOR AZLB"/>
    <property type="match status" value="1"/>
</dbReference>
<sequence length="170" mass="19538">MRLDKYDMKILQILQHDGRITKSQLAQQINLSISPCWERVKKLEQAGIIQGYGAKISLSETNKCTTVLVEISLKQHNAQAFKQFEQQVIKTDEVLECYATGGGIDYVVKLKCADIDQYQRCIDRWLESNMGIERYYTYIVTKIVKQPKQVLAINEDEASVIHHSEATTRN</sequence>
<dbReference type="GO" id="GO:0043200">
    <property type="term" value="P:response to amino acid"/>
    <property type="evidence" value="ECO:0007669"/>
    <property type="project" value="TreeGrafter"/>
</dbReference>
<reference evidence="1 2" key="1">
    <citation type="submission" date="2016-08" db="EMBL/GenBank/DDBJ databases">
        <title>Genome sequencing of Vibrio scophthalmi strain FP3289, an isolated from Paralichthys olivaceus.</title>
        <authorList>
            <person name="Han H.-J."/>
        </authorList>
    </citation>
    <scope>NUCLEOTIDE SEQUENCE [LARGE SCALE GENOMIC DNA]</scope>
    <source>
        <strain evidence="1 2">FP3289</strain>
    </source>
</reference>
<dbReference type="KEGG" id="vsc:VSVS12_01931"/>
<dbReference type="InterPro" id="IPR019887">
    <property type="entry name" value="Tscrpt_reg_AsnC/Lrp_C"/>
</dbReference>
<dbReference type="OrthoDB" id="166264at2"/>
<accession>A0A1B1NPL4</accession>
<dbReference type="PROSITE" id="PS00519">
    <property type="entry name" value="HTH_ASNC_1"/>
    <property type="match status" value="1"/>
</dbReference>
<dbReference type="PRINTS" id="PR00033">
    <property type="entry name" value="HTHASNC"/>
</dbReference>
<dbReference type="SMART" id="SM00344">
    <property type="entry name" value="HTH_ASNC"/>
    <property type="match status" value="1"/>
</dbReference>
<dbReference type="GO" id="GO:0043565">
    <property type="term" value="F:sequence-specific DNA binding"/>
    <property type="evidence" value="ECO:0007669"/>
    <property type="project" value="InterPro"/>
</dbReference>
<proteinExistence type="predicted"/>
<dbReference type="InterPro" id="IPR019885">
    <property type="entry name" value="Tscrpt_reg_HTH_AsnC-type_CS"/>
</dbReference>
<evidence type="ECO:0000313" key="2">
    <source>
        <dbReference type="Proteomes" id="UP000095131"/>
    </source>
</evidence>
<protein>
    <submittedName>
        <fullName evidence="1">Transcriptional regulatory protein DoeX</fullName>
    </submittedName>
</protein>
<dbReference type="GO" id="GO:0006355">
    <property type="term" value="P:regulation of DNA-templated transcription"/>
    <property type="evidence" value="ECO:0007669"/>
    <property type="project" value="UniProtKB-ARBA"/>
</dbReference>
<gene>
    <name evidence="1" type="ORF">VSF3289_01882</name>
</gene>
<dbReference type="SUPFAM" id="SSF46785">
    <property type="entry name" value="Winged helix' DNA-binding domain"/>
    <property type="match status" value="1"/>
</dbReference>
<dbReference type="PROSITE" id="PS50956">
    <property type="entry name" value="HTH_ASNC_2"/>
    <property type="match status" value="1"/>
</dbReference>
<dbReference type="Gene3D" id="1.10.10.10">
    <property type="entry name" value="Winged helix-like DNA-binding domain superfamily/Winged helix DNA-binding domain"/>
    <property type="match status" value="1"/>
</dbReference>
<comment type="caution">
    <text evidence="1">The sequence shown here is derived from an EMBL/GenBank/DDBJ whole genome shotgun (WGS) entry which is preliminary data.</text>
</comment>
<dbReference type="SUPFAM" id="SSF54909">
    <property type="entry name" value="Dimeric alpha+beta barrel"/>
    <property type="match status" value="1"/>
</dbReference>
<dbReference type="AlphaFoldDB" id="A0A1B1NPL4"/>
<dbReference type="InterPro" id="IPR011991">
    <property type="entry name" value="ArsR-like_HTH"/>
</dbReference>
<dbReference type="Pfam" id="PF13412">
    <property type="entry name" value="HTH_24"/>
    <property type="match status" value="1"/>
</dbReference>
<dbReference type="InterPro" id="IPR011008">
    <property type="entry name" value="Dimeric_a/b-barrel"/>
</dbReference>
<dbReference type="Pfam" id="PF01037">
    <property type="entry name" value="AsnC_trans_reg"/>
    <property type="match status" value="1"/>
</dbReference>
<name>A0A1B1NPL4_9VIBR</name>
<dbReference type="PATRIC" id="fig|45658.6.peg.1895"/>
<dbReference type="InterPro" id="IPR036388">
    <property type="entry name" value="WH-like_DNA-bd_sf"/>
</dbReference>
<dbReference type="RefSeq" id="WP_009386937.1">
    <property type="nucleotide sequence ID" value="NZ_CP016307.1"/>
</dbReference>
<dbReference type="InterPro" id="IPR036390">
    <property type="entry name" value="WH_DNA-bd_sf"/>
</dbReference>
<evidence type="ECO:0000313" key="1">
    <source>
        <dbReference type="EMBL" id="ODS11615.1"/>
    </source>
</evidence>
<dbReference type="Gene3D" id="3.30.70.920">
    <property type="match status" value="1"/>
</dbReference>
<dbReference type="InterPro" id="IPR019888">
    <property type="entry name" value="Tscrpt_reg_AsnC-like"/>
</dbReference>
<dbReference type="PANTHER" id="PTHR30154">
    <property type="entry name" value="LEUCINE-RESPONSIVE REGULATORY PROTEIN"/>
    <property type="match status" value="1"/>
</dbReference>